<evidence type="ECO:0000313" key="13">
    <source>
        <dbReference type="Proteomes" id="UP001141552"/>
    </source>
</evidence>
<organism evidence="12 13">
    <name type="scientific">Turnera subulata</name>
    <dbReference type="NCBI Taxonomy" id="218843"/>
    <lineage>
        <taxon>Eukaryota</taxon>
        <taxon>Viridiplantae</taxon>
        <taxon>Streptophyta</taxon>
        <taxon>Embryophyta</taxon>
        <taxon>Tracheophyta</taxon>
        <taxon>Spermatophyta</taxon>
        <taxon>Magnoliopsida</taxon>
        <taxon>eudicotyledons</taxon>
        <taxon>Gunneridae</taxon>
        <taxon>Pentapetalae</taxon>
        <taxon>rosids</taxon>
        <taxon>fabids</taxon>
        <taxon>Malpighiales</taxon>
        <taxon>Passifloraceae</taxon>
        <taxon>Turnera</taxon>
    </lineage>
</organism>
<dbReference type="GO" id="GO:0006888">
    <property type="term" value="P:endoplasmic reticulum to Golgi vesicle-mediated transport"/>
    <property type="evidence" value="ECO:0007669"/>
    <property type="project" value="InterPro"/>
</dbReference>
<comment type="similarity">
    <text evidence="3">Belongs to the YIF1 family.</text>
</comment>
<evidence type="ECO:0000256" key="11">
    <source>
        <dbReference type="SAM" id="Phobius"/>
    </source>
</evidence>
<evidence type="ECO:0000256" key="2">
    <source>
        <dbReference type="ARBA" id="ARBA00004653"/>
    </source>
</evidence>
<sequence length="289" mass="32395">MNSKEDLGVWTDIMATVNSFLNSKHAAMYGNVGSHVQVLMQPSKEAQFGDTIYEAGSEILKNELGAYGEKLLGSSSAYVQTNISRYLSNPRYYFQVNEQYVKNKLKVILLPFLHRGHWMRTVETINGEFSYKPPIDDINAPDLYIPLMAFGTYLVLAGFLLGINGKFSPEALGVQMTNGILCWIFQMLLLEATLHMLGDGDVPLLDVVAYGGYTFVAVSVVVLARIMCRYCFYAVALCESLCMGMFFVKIMKRILIAEMRSSEKNSSRRHCILLLVAIAQFPLLFNVCV</sequence>
<dbReference type="AlphaFoldDB" id="A0A9Q0G7Y8"/>
<evidence type="ECO:0000256" key="3">
    <source>
        <dbReference type="ARBA" id="ARBA00009727"/>
    </source>
</evidence>
<feature type="transmembrane region" description="Helical" evidence="11">
    <location>
        <begin position="232"/>
        <end position="250"/>
    </location>
</feature>
<dbReference type="Pfam" id="PF03878">
    <property type="entry name" value="YIF1"/>
    <property type="match status" value="1"/>
</dbReference>
<dbReference type="GO" id="GO:0005793">
    <property type="term" value="C:endoplasmic reticulum-Golgi intermediate compartment"/>
    <property type="evidence" value="ECO:0007669"/>
    <property type="project" value="TreeGrafter"/>
</dbReference>
<comment type="caution">
    <text evidence="12">The sequence shown here is derived from an EMBL/GenBank/DDBJ whole genome shotgun (WGS) entry which is preliminary data.</text>
</comment>
<dbReference type="GO" id="GO:0015031">
    <property type="term" value="P:protein transport"/>
    <property type="evidence" value="ECO:0007669"/>
    <property type="project" value="UniProtKB-KW"/>
</dbReference>
<keyword evidence="8 11" id="KW-1133">Transmembrane helix</keyword>
<dbReference type="PANTHER" id="PTHR14083:SF3">
    <property type="entry name" value="PROTEIN YIF1B-LIKE"/>
    <property type="match status" value="1"/>
</dbReference>
<comment type="subcellular location">
    <subcellularLocation>
        <location evidence="1">Endoplasmic reticulum membrane</location>
        <topology evidence="1">Multi-pass membrane protein</topology>
    </subcellularLocation>
    <subcellularLocation>
        <location evidence="2">Golgi apparatus membrane</location>
        <topology evidence="2">Multi-pass membrane protein</topology>
    </subcellularLocation>
</comment>
<feature type="transmembrane region" description="Helical" evidence="11">
    <location>
        <begin position="171"/>
        <end position="190"/>
    </location>
</feature>
<feature type="transmembrane region" description="Helical" evidence="11">
    <location>
        <begin position="202"/>
        <end position="226"/>
    </location>
</feature>
<gene>
    <name evidence="12" type="ORF">Tsubulata_029263</name>
</gene>
<dbReference type="PANTHER" id="PTHR14083">
    <property type="entry name" value="YIP1 INTERACTING FACTOR HOMOLOG YIF1 PROTEIN"/>
    <property type="match status" value="1"/>
</dbReference>
<proteinExistence type="inferred from homology"/>
<dbReference type="InterPro" id="IPR005578">
    <property type="entry name" value="Yif1_fam"/>
</dbReference>
<keyword evidence="10 11" id="KW-0472">Membrane</keyword>
<keyword evidence="4" id="KW-0813">Transport</keyword>
<keyword evidence="9" id="KW-0333">Golgi apparatus</keyword>
<evidence type="ECO:0000313" key="12">
    <source>
        <dbReference type="EMBL" id="KAJ4844070.1"/>
    </source>
</evidence>
<dbReference type="OrthoDB" id="337750at2759"/>
<evidence type="ECO:0000256" key="4">
    <source>
        <dbReference type="ARBA" id="ARBA00022448"/>
    </source>
</evidence>
<evidence type="ECO:0000256" key="6">
    <source>
        <dbReference type="ARBA" id="ARBA00022824"/>
    </source>
</evidence>
<keyword evidence="6" id="KW-0256">Endoplasmic reticulum</keyword>
<accession>A0A9Q0G7Y8</accession>
<dbReference type="GO" id="GO:0030134">
    <property type="term" value="C:COPII-coated ER to Golgi transport vesicle"/>
    <property type="evidence" value="ECO:0007669"/>
    <property type="project" value="TreeGrafter"/>
</dbReference>
<dbReference type="Proteomes" id="UP001141552">
    <property type="component" value="Unassembled WGS sequence"/>
</dbReference>
<evidence type="ECO:0000256" key="9">
    <source>
        <dbReference type="ARBA" id="ARBA00023034"/>
    </source>
</evidence>
<keyword evidence="7" id="KW-0653">Protein transport</keyword>
<evidence type="ECO:0000256" key="10">
    <source>
        <dbReference type="ARBA" id="ARBA00023136"/>
    </source>
</evidence>
<protein>
    <submittedName>
        <fullName evidence="12">Uncharacterized protein</fullName>
    </submittedName>
</protein>
<feature type="transmembrane region" description="Helical" evidence="11">
    <location>
        <begin position="143"/>
        <end position="165"/>
    </location>
</feature>
<keyword evidence="5 11" id="KW-0812">Transmembrane</keyword>
<name>A0A9Q0G7Y8_9ROSI</name>
<dbReference type="EMBL" id="JAKUCV010002060">
    <property type="protein sequence ID" value="KAJ4844070.1"/>
    <property type="molecule type" value="Genomic_DNA"/>
</dbReference>
<evidence type="ECO:0000256" key="7">
    <source>
        <dbReference type="ARBA" id="ARBA00022927"/>
    </source>
</evidence>
<dbReference type="GO" id="GO:0000139">
    <property type="term" value="C:Golgi membrane"/>
    <property type="evidence" value="ECO:0007669"/>
    <property type="project" value="UniProtKB-SubCell"/>
</dbReference>
<evidence type="ECO:0000256" key="1">
    <source>
        <dbReference type="ARBA" id="ARBA00004477"/>
    </source>
</evidence>
<evidence type="ECO:0000256" key="5">
    <source>
        <dbReference type="ARBA" id="ARBA00022692"/>
    </source>
</evidence>
<reference evidence="12" key="2">
    <citation type="journal article" date="2023" name="Plants (Basel)">
        <title>Annotation of the Turnera subulata (Passifloraceae) Draft Genome Reveals the S-Locus Evolved after the Divergence of Turneroideae from Passifloroideae in a Stepwise Manner.</title>
        <authorList>
            <person name="Henning P.M."/>
            <person name="Roalson E.H."/>
            <person name="Mir W."/>
            <person name="McCubbin A.G."/>
            <person name="Shore J.S."/>
        </authorList>
    </citation>
    <scope>NUCLEOTIDE SEQUENCE</scope>
    <source>
        <strain evidence="12">F60SS</strain>
    </source>
</reference>
<dbReference type="GO" id="GO:0005789">
    <property type="term" value="C:endoplasmic reticulum membrane"/>
    <property type="evidence" value="ECO:0007669"/>
    <property type="project" value="UniProtKB-SubCell"/>
</dbReference>
<keyword evidence="13" id="KW-1185">Reference proteome</keyword>
<evidence type="ECO:0000256" key="8">
    <source>
        <dbReference type="ARBA" id="ARBA00022989"/>
    </source>
</evidence>
<reference evidence="12" key="1">
    <citation type="submission" date="2022-02" db="EMBL/GenBank/DDBJ databases">
        <authorList>
            <person name="Henning P.M."/>
            <person name="McCubbin A.G."/>
            <person name="Shore J.S."/>
        </authorList>
    </citation>
    <scope>NUCLEOTIDE SEQUENCE</scope>
    <source>
        <strain evidence="12">F60SS</strain>
        <tissue evidence="12">Leaves</tissue>
    </source>
</reference>